<dbReference type="Pfam" id="PF00483">
    <property type="entry name" value="NTP_transferase"/>
    <property type="match status" value="1"/>
</dbReference>
<dbReference type="PANTHER" id="PTHR22572">
    <property type="entry name" value="SUGAR-1-PHOSPHATE GUANYL TRANSFERASE"/>
    <property type="match status" value="1"/>
</dbReference>
<organism evidence="2 3">
    <name type="scientific">Candidatus Kerfeldbacteria bacterium CG15_BIG_FIL_POST_REV_8_21_14_020_45_12</name>
    <dbReference type="NCBI Taxonomy" id="2014247"/>
    <lineage>
        <taxon>Bacteria</taxon>
        <taxon>Candidatus Kerfeldiibacteriota</taxon>
    </lineage>
</organism>
<dbReference type="InterPro" id="IPR029044">
    <property type="entry name" value="Nucleotide-diphossugar_trans"/>
</dbReference>
<dbReference type="CDD" id="cd04181">
    <property type="entry name" value="NTP_transferase"/>
    <property type="match status" value="1"/>
</dbReference>
<accession>A0A2M7H2P5</accession>
<gene>
    <name evidence="2" type="ORF">COW24_04880</name>
</gene>
<dbReference type="GO" id="GO:0006355">
    <property type="term" value="P:regulation of DNA-templated transcription"/>
    <property type="evidence" value="ECO:0007669"/>
    <property type="project" value="InterPro"/>
</dbReference>
<evidence type="ECO:0000313" key="2">
    <source>
        <dbReference type="EMBL" id="PIW36515.1"/>
    </source>
</evidence>
<sequence>MAQNSGKARITITLRNDLLTPLDNFVDGEKIRNRSHAIEYILTQHLGLGIKRAVILAGADSDTGKVTALTRVKNRPVIAYVLDTLRLSGIRDVVLVLDDKGDELKDYLGDGSQWGIHLTVVQDDQTRGTAAALALAESLLDEAFLLLYSDMLVDLNLTDFVDHHKQAGAVGTVALTYIRSAGKYGVARLEGGKIANYEEKPGAEALHGLVNAGVYLFEPSVFEYINDDTRSLEKEVLPKMAADGKLAGYPFQGKWFDVSNEKGLELAKNDW</sequence>
<dbReference type="EMBL" id="PFGC01000050">
    <property type="protein sequence ID" value="PIW36515.1"/>
    <property type="molecule type" value="Genomic_DNA"/>
</dbReference>
<dbReference type="SUPFAM" id="SSF53448">
    <property type="entry name" value="Nucleotide-diphospho-sugar transferases"/>
    <property type="match status" value="1"/>
</dbReference>
<dbReference type="CDD" id="cd22231">
    <property type="entry name" value="RHH_NikR_HicB-like"/>
    <property type="match status" value="1"/>
</dbReference>
<dbReference type="AlphaFoldDB" id="A0A2M7H2P5"/>
<name>A0A2M7H2P5_9BACT</name>
<dbReference type="Proteomes" id="UP000230292">
    <property type="component" value="Unassembled WGS sequence"/>
</dbReference>
<dbReference type="InterPro" id="IPR050486">
    <property type="entry name" value="Mannose-1P_guanyltransferase"/>
</dbReference>
<dbReference type="Gene3D" id="1.10.1220.10">
    <property type="entry name" value="Met repressor-like"/>
    <property type="match status" value="1"/>
</dbReference>
<proteinExistence type="predicted"/>
<comment type="caution">
    <text evidence="2">The sequence shown here is derived from an EMBL/GenBank/DDBJ whole genome shotgun (WGS) entry which is preliminary data.</text>
</comment>
<evidence type="ECO:0000313" key="3">
    <source>
        <dbReference type="Proteomes" id="UP000230292"/>
    </source>
</evidence>
<protein>
    <recommendedName>
        <fullName evidence="1">Nucleotidyl transferase domain-containing protein</fullName>
    </recommendedName>
</protein>
<evidence type="ECO:0000259" key="1">
    <source>
        <dbReference type="Pfam" id="PF00483"/>
    </source>
</evidence>
<reference evidence="2 3" key="1">
    <citation type="submission" date="2017-09" db="EMBL/GenBank/DDBJ databases">
        <title>Depth-based differentiation of microbial function through sediment-hosted aquifers and enrichment of novel symbionts in the deep terrestrial subsurface.</title>
        <authorList>
            <person name="Probst A.J."/>
            <person name="Ladd B."/>
            <person name="Jarett J.K."/>
            <person name="Geller-Mcgrath D.E."/>
            <person name="Sieber C.M."/>
            <person name="Emerson J.B."/>
            <person name="Anantharaman K."/>
            <person name="Thomas B.C."/>
            <person name="Malmstrom R."/>
            <person name="Stieglmeier M."/>
            <person name="Klingl A."/>
            <person name="Woyke T."/>
            <person name="Ryan C.M."/>
            <person name="Banfield J.F."/>
        </authorList>
    </citation>
    <scope>NUCLEOTIDE SEQUENCE [LARGE SCALE GENOMIC DNA]</scope>
    <source>
        <strain evidence="2">CG15_BIG_FIL_POST_REV_8_21_14_020_45_12</strain>
    </source>
</reference>
<feature type="domain" description="Nucleotidyl transferase" evidence="1">
    <location>
        <begin position="72"/>
        <end position="263"/>
    </location>
</feature>
<dbReference type="InterPro" id="IPR005835">
    <property type="entry name" value="NTP_transferase_dom"/>
</dbReference>
<dbReference type="Gene3D" id="3.90.550.10">
    <property type="entry name" value="Spore Coat Polysaccharide Biosynthesis Protein SpsA, Chain A"/>
    <property type="match status" value="1"/>
</dbReference>
<dbReference type="InterPro" id="IPR013321">
    <property type="entry name" value="Arc_rbn_hlx_hlx"/>
</dbReference>